<keyword evidence="4" id="KW-0677">Repeat</keyword>
<evidence type="ECO:0000256" key="10">
    <source>
        <dbReference type="ARBA" id="ARBA00023242"/>
    </source>
</evidence>
<evidence type="ECO:0000256" key="1">
    <source>
        <dbReference type="ARBA" id="ARBA00003767"/>
    </source>
</evidence>
<dbReference type="SUPFAM" id="SSF57667">
    <property type="entry name" value="beta-beta-alpha zinc fingers"/>
    <property type="match status" value="1"/>
</dbReference>
<gene>
    <name evidence="11" type="ORF">OFUS_LOCUS3506</name>
</gene>
<keyword evidence="10" id="KW-0539">Nucleus</keyword>
<evidence type="ECO:0000256" key="8">
    <source>
        <dbReference type="ARBA" id="ARBA00023125"/>
    </source>
</evidence>
<evidence type="ECO:0000256" key="7">
    <source>
        <dbReference type="ARBA" id="ARBA00023015"/>
    </source>
</evidence>
<dbReference type="InterPro" id="IPR036236">
    <property type="entry name" value="Znf_C2H2_sf"/>
</dbReference>
<dbReference type="AlphaFoldDB" id="A0A8J1TE73"/>
<dbReference type="OrthoDB" id="3437960at2759"/>
<comment type="function">
    <text evidence="1">May be involved in transcriptional regulation.</text>
</comment>
<dbReference type="GO" id="GO:0000981">
    <property type="term" value="F:DNA-binding transcription factor activity, RNA polymerase II-specific"/>
    <property type="evidence" value="ECO:0007669"/>
    <property type="project" value="TreeGrafter"/>
</dbReference>
<dbReference type="GO" id="GO:0008270">
    <property type="term" value="F:zinc ion binding"/>
    <property type="evidence" value="ECO:0007669"/>
    <property type="project" value="UniProtKB-KW"/>
</dbReference>
<dbReference type="FunFam" id="3.30.160.60:FF:000097">
    <property type="entry name" value="Zinc finger protein"/>
    <property type="match status" value="1"/>
</dbReference>
<dbReference type="PROSITE" id="PS50157">
    <property type="entry name" value="ZINC_FINGER_C2H2_2"/>
    <property type="match status" value="2"/>
</dbReference>
<proteinExistence type="predicted"/>
<keyword evidence="5" id="KW-0863">Zinc-finger</keyword>
<dbReference type="InterPro" id="IPR013087">
    <property type="entry name" value="Znf_C2H2_type"/>
</dbReference>
<organism evidence="11 12">
    <name type="scientific">Owenia fusiformis</name>
    <name type="common">Polychaete worm</name>
    <dbReference type="NCBI Taxonomy" id="6347"/>
    <lineage>
        <taxon>Eukaryota</taxon>
        <taxon>Metazoa</taxon>
        <taxon>Spiralia</taxon>
        <taxon>Lophotrochozoa</taxon>
        <taxon>Annelida</taxon>
        <taxon>Polychaeta</taxon>
        <taxon>Sedentaria</taxon>
        <taxon>Canalipalpata</taxon>
        <taxon>Sabellida</taxon>
        <taxon>Oweniida</taxon>
        <taxon>Oweniidae</taxon>
        <taxon>Owenia</taxon>
    </lineage>
</organism>
<protein>
    <submittedName>
        <fullName evidence="11">Uncharacterized protein</fullName>
    </submittedName>
</protein>
<evidence type="ECO:0000256" key="4">
    <source>
        <dbReference type="ARBA" id="ARBA00022737"/>
    </source>
</evidence>
<keyword evidence="7" id="KW-0805">Transcription regulation</keyword>
<evidence type="ECO:0000256" key="9">
    <source>
        <dbReference type="ARBA" id="ARBA00023163"/>
    </source>
</evidence>
<evidence type="ECO:0000313" key="12">
    <source>
        <dbReference type="Proteomes" id="UP000749559"/>
    </source>
</evidence>
<reference evidence="11" key="1">
    <citation type="submission" date="2022-03" db="EMBL/GenBank/DDBJ databases">
        <authorList>
            <person name="Martin C."/>
        </authorList>
    </citation>
    <scope>NUCLEOTIDE SEQUENCE</scope>
</reference>
<dbReference type="GO" id="GO:0003677">
    <property type="term" value="F:DNA binding"/>
    <property type="evidence" value="ECO:0007669"/>
    <property type="project" value="UniProtKB-KW"/>
</dbReference>
<feature type="non-terminal residue" evidence="11">
    <location>
        <position position="1"/>
    </location>
</feature>
<keyword evidence="6" id="KW-0862">Zinc</keyword>
<evidence type="ECO:0000313" key="11">
    <source>
        <dbReference type="EMBL" id="CAH1776322.1"/>
    </source>
</evidence>
<comment type="subcellular location">
    <subcellularLocation>
        <location evidence="2">Nucleus</location>
    </subcellularLocation>
</comment>
<keyword evidence="3" id="KW-0479">Metal-binding</keyword>
<dbReference type="Proteomes" id="UP000749559">
    <property type="component" value="Unassembled WGS sequence"/>
</dbReference>
<keyword evidence="12" id="KW-1185">Reference proteome</keyword>
<sequence length="102" mass="12145">NLKYIFYFVSGMSQSQLFKHLHDQPNSYGDITFQGPHLHQETKTRKFQCPHCDRSFKAGLHLKDHLNSHTGEKPYTCEICRKGFTQLSTKRRHIRQYHKLKN</sequence>
<dbReference type="PANTHER" id="PTHR24394">
    <property type="entry name" value="ZINC FINGER PROTEIN"/>
    <property type="match status" value="1"/>
</dbReference>
<keyword evidence="9" id="KW-0804">Transcription</keyword>
<dbReference type="Gene3D" id="3.30.160.60">
    <property type="entry name" value="Classic Zinc Finger"/>
    <property type="match status" value="2"/>
</dbReference>
<dbReference type="PANTHER" id="PTHR24394:SF48">
    <property type="entry name" value="ZINC FINGER PROTEIN 771"/>
    <property type="match status" value="1"/>
</dbReference>
<dbReference type="Pfam" id="PF13894">
    <property type="entry name" value="zf-C2H2_4"/>
    <property type="match status" value="1"/>
</dbReference>
<dbReference type="Pfam" id="PF00096">
    <property type="entry name" value="zf-C2H2"/>
    <property type="match status" value="1"/>
</dbReference>
<dbReference type="GO" id="GO:0005634">
    <property type="term" value="C:nucleus"/>
    <property type="evidence" value="ECO:0007669"/>
    <property type="project" value="UniProtKB-SubCell"/>
</dbReference>
<comment type="caution">
    <text evidence="11">The sequence shown here is derived from an EMBL/GenBank/DDBJ whole genome shotgun (WGS) entry which is preliminary data.</text>
</comment>
<dbReference type="PROSITE" id="PS00028">
    <property type="entry name" value="ZINC_FINGER_C2H2_1"/>
    <property type="match status" value="2"/>
</dbReference>
<evidence type="ECO:0000256" key="5">
    <source>
        <dbReference type="ARBA" id="ARBA00022771"/>
    </source>
</evidence>
<evidence type="ECO:0000256" key="2">
    <source>
        <dbReference type="ARBA" id="ARBA00004123"/>
    </source>
</evidence>
<name>A0A8J1TE73_OWEFU</name>
<evidence type="ECO:0000256" key="3">
    <source>
        <dbReference type="ARBA" id="ARBA00022723"/>
    </source>
</evidence>
<dbReference type="EMBL" id="CAIIXF020000002">
    <property type="protein sequence ID" value="CAH1776322.1"/>
    <property type="molecule type" value="Genomic_DNA"/>
</dbReference>
<keyword evidence="8" id="KW-0238">DNA-binding</keyword>
<accession>A0A8J1TE73</accession>
<dbReference type="SMART" id="SM00355">
    <property type="entry name" value="ZnF_C2H2"/>
    <property type="match status" value="2"/>
</dbReference>
<evidence type="ECO:0000256" key="6">
    <source>
        <dbReference type="ARBA" id="ARBA00022833"/>
    </source>
</evidence>